<dbReference type="Proteomes" id="UP000887569">
    <property type="component" value="Unplaced"/>
</dbReference>
<evidence type="ECO:0000256" key="1">
    <source>
        <dbReference type="SAM" id="Phobius"/>
    </source>
</evidence>
<protein>
    <submittedName>
        <fullName evidence="3">CNNM transmembrane domain-containing protein</fullName>
    </submittedName>
</protein>
<keyword evidence="1" id="KW-1133">Transmembrane helix</keyword>
<dbReference type="AlphaFoldDB" id="A0A915A511"/>
<dbReference type="WBParaSite" id="PgE100_g003_t05">
    <property type="protein sequence ID" value="PgE100_g003_t05"/>
    <property type="gene ID" value="PgE100_g003"/>
</dbReference>
<accession>A0A915A511</accession>
<keyword evidence="1" id="KW-0472">Membrane</keyword>
<evidence type="ECO:0000313" key="3">
    <source>
        <dbReference type="WBParaSite" id="PgE100_g003_t05"/>
    </source>
</evidence>
<keyword evidence="1" id="KW-0812">Transmembrane</keyword>
<name>A0A915A511_PARUN</name>
<feature type="transmembrane region" description="Helical" evidence="1">
    <location>
        <begin position="20"/>
        <end position="41"/>
    </location>
</feature>
<keyword evidence="2" id="KW-1185">Reference proteome</keyword>
<reference evidence="3" key="1">
    <citation type="submission" date="2022-11" db="UniProtKB">
        <authorList>
            <consortium name="WormBaseParasite"/>
        </authorList>
    </citation>
    <scope>IDENTIFICATION</scope>
</reference>
<sequence length="81" mass="9160">MPEDVASGLGKLAVRALYVLWIPLWAMIIVLVLLVMMSALFSGLNLSFTSVALNELDILQRMGDAYVRTFFKHFRTARPLF</sequence>
<organism evidence="2 3">
    <name type="scientific">Parascaris univalens</name>
    <name type="common">Nematode worm</name>
    <dbReference type="NCBI Taxonomy" id="6257"/>
    <lineage>
        <taxon>Eukaryota</taxon>
        <taxon>Metazoa</taxon>
        <taxon>Ecdysozoa</taxon>
        <taxon>Nematoda</taxon>
        <taxon>Chromadorea</taxon>
        <taxon>Rhabditida</taxon>
        <taxon>Spirurina</taxon>
        <taxon>Ascaridomorpha</taxon>
        <taxon>Ascaridoidea</taxon>
        <taxon>Ascarididae</taxon>
        <taxon>Parascaris</taxon>
    </lineage>
</organism>
<proteinExistence type="predicted"/>
<evidence type="ECO:0000313" key="2">
    <source>
        <dbReference type="Proteomes" id="UP000887569"/>
    </source>
</evidence>